<organism evidence="1 2">
    <name type="scientific">Saxophila tyrrhenica</name>
    <dbReference type="NCBI Taxonomy" id="1690608"/>
    <lineage>
        <taxon>Eukaryota</taxon>
        <taxon>Fungi</taxon>
        <taxon>Dikarya</taxon>
        <taxon>Ascomycota</taxon>
        <taxon>Pezizomycotina</taxon>
        <taxon>Dothideomycetes</taxon>
        <taxon>Dothideomycetidae</taxon>
        <taxon>Mycosphaerellales</taxon>
        <taxon>Extremaceae</taxon>
        <taxon>Saxophila</taxon>
    </lineage>
</organism>
<name>A0AAV9PIJ9_9PEZI</name>
<dbReference type="Proteomes" id="UP001337655">
    <property type="component" value="Unassembled WGS sequence"/>
</dbReference>
<gene>
    <name evidence="1" type="ORF">LTR77_002221</name>
</gene>
<accession>A0AAV9PIJ9</accession>
<reference evidence="1 2" key="1">
    <citation type="submission" date="2023-08" db="EMBL/GenBank/DDBJ databases">
        <title>Black Yeasts Isolated from many extreme environments.</title>
        <authorList>
            <person name="Coleine C."/>
            <person name="Stajich J.E."/>
            <person name="Selbmann L."/>
        </authorList>
    </citation>
    <scope>NUCLEOTIDE SEQUENCE [LARGE SCALE GENOMIC DNA]</scope>
    <source>
        <strain evidence="1 2">CCFEE 5935</strain>
    </source>
</reference>
<protein>
    <submittedName>
        <fullName evidence="1">Uncharacterized protein</fullName>
    </submittedName>
</protein>
<comment type="caution">
    <text evidence="1">The sequence shown here is derived from an EMBL/GenBank/DDBJ whole genome shotgun (WGS) entry which is preliminary data.</text>
</comment>
<dbReference type="EMBL" id="JAVRRT010000003">
    <property type="protein sequence ID" value="KAK5173540.1"/>
    <property type="molecule type" value="Genomic_DNA"/>
</dbReference>
<evidence type="ECO:0000313" key="1">
    <source>
        <dbReference type="EMBL" id="KAK5173540.1"/>
    </source>
</evidence>
<proteinExistence type="predicted"/>
<keyword evidence="2" id="KW-1185">Reference proteome</keyword>
<dbReference type="GeneID" id="89923568"/>
<dbReference type="AlphaFoldDB" id="A0AAV9PIJ9"/>
<evidence type="ECO:0000313" key="2">
    <source>
        <dbReference type="Proteomes" id="UP001337655"/>
    </source>
</evidence>
<dbReference type="RefSeq" id="XP_064662235.1">
    <property type="nucleotide sequence ID" value="XM_064799480.1"/>
</dbReference>
<sequence>MLTSRTLGFRSLPKLTNTWRRLNSTYEPPTAPKSNRHGSFYRTFGSPVIKNFLIALCTFQAIYWPWLKLESIEMKKKGDSELRMAEGNLRSITSDG</sequence>